<evidence type="ECO:0000256" key="12">
    <source>
        <dbReference type="SAM" id="SignalP"/>
    </source>
</evidence>
<dbReference type="InterPro" id="IPR013783">
    <property type="entry name" value="Ig-like_fold"/>
</dbReference>
<evidence type="ECO:0000256" key="7">
    <source>
        <dbReference type="ARBA" id="ARBA00023136"/>
    </source>
</evidence>
<gene>
    <name evidence="15" type="primary">il23r</name>
</gene>
<dbReference type="AlphaFoldDB" id="A0A6J2PI39"/>
<dbReference type="GO" id="GO:0005886">
    <property type="term" value="C:plasma membrane"/>
    <property type="evidence" value="ECO:0007669"/>
    <property type="project" value="UniProtKB-ARBA"/>
</dbReference>
<feature type="region of interest" description="Disordered" evidence="10">
    <location>
        <begin position="774"/>
        <end position="796"/>
    </location>
</feature>
<feature type="transmembrane region" description="Helical" evidence="11">
    <location>
        <begin position="635"/>
        <end position="656"/>
    </location>
</feature>
<evidence type="ECO:0000256" key="1">
    <source>
        <dbReference type="ARBA" id="ARBA00004479"/>
    </source>
</evidence>
<dbReference type="PANTHER" id="PTHR48423:SF2">
    <property type="entry name" value="INTERLEUKIN-12 RECEPTOR SUBUNIT BETA-2"/>
    <property type="match status" value="1"/>
</dbReference>
<dbReference type="SMART" id="SM00060">
    <property type="entry name" value="FN3"/>
    <property type="match status" value="3"/>
</dbReference>
<dbReference type="CTD" id="149233"/>
<evidence type="ECO:0000313" key="15">
    <source>
        <dbReference type="RefSeq" id="XP_029285738.1"/>
    </source>
</evidence>
<evidence type="ECO:0000259" key="13">
    <source>
        <dbReference type="PROSITE" id="PS50853"/>
    </source>
</evidence>
<dbReference type="InterPro" id="IPR052672">
    <property type="entry name" value="Type1_Cytokine_Rcpt_Type2"/>
</dbReference>
<proteinExistence type="inferred from homology"/>
<evidence type="ECO:0000256" key="8">
    <source>
        <dbReference type="ARBA" id="ARBA00023170"/>
    </source>
</evidence>
<feature type="domain" description="Fibronectin type-III" evidence="13">
    <location>
        <begin position="436"/>
        <end position="534"/>
    </location>
</feature>
<name>A0A6J2PI39_COTGO</name>
<evidence type="ECO:0000256" key="10">
    <source>
        <dbReference type="SAM" id="MobiDB-lite"/>
    </source>
</evidence>
<organism evidence="14 15">
    <name type="scientific">Cottoperca gobio</name>
    <name type="common">Frogmouth</name>
    <name type="synonym">Aphritis gobio</name>
    <dbReference type="NCBI Taxonomy" id="56716"/>
    <lineage>
        <taxon>Eukaryota</taxon>
        <taxon>Metazoa</taxon>
        <taxon>Chordata</taxon>
        <taxon>Craniata</taxon>
        <taxon>Vertebrata</taxon>
        <taxon>Euteleostomi</taxon>
        <taxon>Actinopterygii</taxon>
        <taxon>Neopterygii</taxon>
        <taxon>Teleostei</taxon>
        <taxon>Neoteleostei</taxon>
        <taxon>Acanthomorphata</taxon>
        <taxon>Eupercaria</taxon>
        <taxon>Perciformes</taxon>
        <taxon>Notothenioidei</taxon>
        <taxon>Bovichtidae</taxon>
        <taxon>Cottoperca</taxon>
    </lineage>
</organism>
<dbReference type="FunCoup" id="A0A6J2PI39">
    <property type="interactions" value="72"/>
</dbReference>
<dbReference type="OrthoDB" id="9897281at2759"/>
<evidence type="ECO:0000256" key="4">
    <source>
        <dbReference type="ARBA" id="ARBA00022729"/>
    </source>
</evidence>
<comment type="subcellular location">
    <subcellularLocation>
        <location evidence="1">Membrane</location>
        <topology evidence="1">Single-pass type I membrane protein</topology>
    </subcellularLocation>
</comment>
<comment type="similarity">
    <text evidence="2">Belongs to the type I cytokine receptor family. Type 2 subfamily.</text>
</comment>
<evidence type="ECO:0000256" key="9">
    <source>
        <dbReference type="ARBA" id="ARBA00023180"/>
    </source>
</evidence>
<protein>
    <submittedName>
        <fullName evidence="15">Interleukin-23 receptor</fullName>
    </submittedName>
</protein>
<keyword evidence="8 15" id="KW-0675">Receptor</keyword>
<keyword evidence="14" id="KW-1185">Reference proteome</keyword>
<keyword evidence="4 12" id="KW-0732">Signal</keyword>
<evidence type="ECO:0000256" key="11">
    <source>
        <dbReference type="SAM" id="Phobius"/>
    </source>
</evidence>
<dbReference type="InterPro" id="IPR036116">
    <property type="entry name" value="FN3_sf"/>
</dbReference>
<dbReference type="InterPro" id="IPR003961">
    <property type="entry name" value="FN3_dom"/>
</dbReference>
<accession>A0A6J2PI39</accession>
<evidence type="ECO:0000313" key="14">
    <source>
        <dbReference type="Proteomes" id="UP000504630"/>
    </source>
</evidence>
<dbReference type="KEGG" id="cgob:115007152"/>
<feature type="signal peptide" evidence="12">
    <location>
        <begin position="1"/>
        <end position="21"/>
    </location>
</feature>
<sequence length="897" mass="98505">MNLSLTLWRFIILLLSFSIKRGPLIPAGCMHMHLLGYLTVKPSPFYLIGSNLTVYCHVTKCEKGFNMSLEVNGETVTSWKRDNCRTTIFSLFNVRTPLSVVHCKLKGAKLSTLVGGLDLHGGLPPDKPENIICETSRSSDIISCSWERGRETHVLTTYNISVNRENGTQIYQIPDADNRVSPHALTIPRVMIDENIKYRLIITADNRFGASQSDPFILYVKDIVIPETPRILLIEFKNNSQAAVLHWKTSESSEYLRSDVRLRTDNGFSWEVEEGAELSEGLIQVDGLRPLTEYEFQMRTCIPPSGLTHTNMPRSNCSRRSFCSKWSQSVRGRSPGKGPSQQLHVWRTLGSLGTNGQQTVTVLWKPPSPEDFSGAVQQYNIFLGNDQKHEVTCPAALSQCAVQVPAEVQALSISAVTTYGTSPPADVPLRHSGDFGPVLRELAPAANGSAVLVSWTWLANTHWSTSGGEPLHCVLQWTSVPVAELQWQKVTKDQNNTFITGLTAGVRYNISLYAVTTRGVSAPSSSLVYSKEQKPVSGPNLSVLVHQARRIRIQWDELPVVKQRGFITNYTVYLKVLGSSNTNLSVTVSGSGPREMWLDCPEGALALQLTASTAAGEGQPGLWICSQPGASAAGLVFMTVFIITLFIAIIANLLCWSCVRKRIKQKCISWGPAWLDEKLPKPGNSNAIRLLEQYVSEPTFSSTYSDPPLSPIRLISQEERDDVYPTIHVEVSPFGSGRPTVETPLPMSASGTMLVDSQLEHVSYKPQIVTLAPQGEEVTETEEEQRDAPSSGDEDSVFGGLLGGFLSRVEEDPPLGLTLSSVGGLLWPKTPETTSVLNGGFLLERRWTENNVEADSATLDSQQGEIMTPDTVDTCLSQYTVETALTGGYFPQAATVS</sequence>
<dbReference type="SUPFAM" id="SSF49265">
    <property type="entry name" value="Fibronectin type III"/>
    <property type="match status" value="4"/>
</dbReference>
<dbReference type="Gene3D" id="2.60.40.10">
    <property type="entry name" value="Immunoglobulins"/>
    <property type="match status" value="5"/>
</dbReference>
<keyword evidence="9" id="KW-0325">Glycoprotein</keyword>
<evidence type="ECO:0000256" key="3">
    <source>
        <dbReference type="ARBA" id="ARBA00022692"/>
    </source>
</evidence>
<evidence type="ECO:0000256" key="6">
    <source>
        <dbReference type="ARBA" id="ARBA00022989"/>
    </source>
</evidence>
<evidence type="ECO:0000256" key="2">
    <source>
        <dbReference type="ARBA" id="ARBA00008921"/>
    </source>
</evidence>
<evidence type="ECO:0000256" key="5">
    <source>
        <dbReference type="ARBA" id="ARBA00022737"/>
    </source>
</evidence>
<dbReference type="CDD" id="cd00063">
    <property type="entry name" value="FN3"/>
    <property type="match status" value="1"/>
</dbReference>
<keyword evidence="3 11" id="KW-0812">Transmembrane</keyword>
<keyword evidence="5" id="KW-0677">Repeat</keyword>
<dbReference type="InParanoid" id="A0A6J2PI39"/>
<feature type="domain" description="Fibronectin type-III" evidence="13">
    <location>
        <begin position="535"/>
        <end position="631"/>
    </location>
</feature>
<dbReference type="PANTHER" id="PTHR48423">
    <property type="entry name" value="INTERLEUKIN-27 RECEPTOR SUBUNIT ALPHA"/>
    <property type="match status" value="1"/>
</dbReference>
<dbReference type="PROSITE" id="PS50853">
    <property type="entry name" value="FN3"/>
    <property type="match status" value="2"/>
</dbReference>
<reference evidence="15" key="1">
    <citation type="submission" date="2025-08" db="UniProtKB">
        <authorList>
            <consortium name="RefSeq"/>
        </authorList>
    </citation>
    <scope>IDENTIFICATION</scope>
</reference>
<dbReference type="GeneID" id="115007152"/>
<dbReference type="RefSeq" id="XP_029285738.1">
    <property type="nucleotide sequence ID" value="XM_029429878.1"/>
</dbReference>
<feature type="chain" id="PRO_5026910739" evidence="12">
    <location>
        <begin position="22"/>
        <end position="897"/>
    </location>
</feature>
<keyword evidence="7 11" id="KW-0472">Membrane</keyword>
<keyword evidence="6 11" id="KW-1133">Transmembrane helix</keyword>
<dbReference type="Proteomes" id="UP000504630">
    <property type="component" value="Chromosome 4"/>
</dbReference>